<dbReference type="GO" id="GO:0008137">
    <property type="term" value="F:NADH dehydrogenase (ubiquinone) activity"/>
    <property type="evidence" value="ECO:0007669"/>
    <property type="project" value="UniProtKB-EC"/>
</dbReference>
<evidence type="ECO:0000256" key="15">
    <source>
        <dbReference type="ARBA" id="ARBA00049551"/>
    </source>
</evidence>
<feature type="transmembrane region" description="Helical" evidence="16">
    <location>
        <begin position="51"/>
        <end position="69"/>
    </location>
</feature>
<feature type="transmembrane region" description="Helical" evidence="16">
    <location>
        <begin position="81"/>
        <end position="99"/>
    </location>
</feature>
<proteinExistence type="inferred from homology"/>
<evidence type="ECO:0000256" key="9">
    <source>
        <dbReference type="ARBA" id="ARBA00022982"/>
    </source>
</evidence>
<evidence type="ECO:0000256" key="10">
    <source>
        <dbReference type="ARBA" id="ARBA00022989"/>
    </source>
</evidence>
<keyword evidence="5" id="KW-0813">Transport</keyword>
<keyword evidence="11" id="KW-0520">NAD</keyword>
<keyword evidence="10 16" id="KW-1133">Transmembrane helix</keyword>
<dbReference type="InterPro" id="IPR050269">
    <property type="entry name" value="ComplexI_Subunit6"/>
</dbReference>
<dbReference type="EC" id="7.1.1.2" evidence="3"/>
<keyword evidence="13 16" id="KW-0472">Membrane</keyword>
<evidence type="ECO:0000256" key="12">
    <source>
        <dbReference type="ARBA" id="ARBA00023128"/>
    </source>
</evidence>
<name>A0A343K610_9HEMI</name>
<evidence type="ECO:0000313" key="17">
    <source>
        <dbReference type="EMBL" id="ATD53009.1"/>
    </source>
</evidence>
<dbReference type="EMBL" id="KX437725">
    <property type="protein sequence ID" value="ATD53009.1"/>
    <property type="molecule type" value="Genomic_DNA"/>
</dbReference>
<evidence type="ECO:0000256" key="14">
    <source>
        <dbReference type="ARBA" id="ARBA00031019"/>
    </source>
</evidence>
<keyword evidence="9" id="KW-0249">Electron transport</keyword>
<organism evidence="17">
    <name type="scientific">Psammotettix sp. EMHAU-2015-Zz053036</name>
    <dbReference type="NCBI Taxonomy" id="2038643"/>
    <lineage>
        <taxon>Eukaryota</taxon>
        <taxon>Metazoa</taxon>
        <taxon>Ecdysozoa</taxon>
        <taxon>Arthropoda</taxon>
        <taxon>Hexapoda</taxon>
        <taxon>Insecta</taxon>
        <taxon>Pterygota</taxon>
        <taxon>Neoptera</taxon>
        <taxon>Paraneoptera</taxon>
        <taxon>Hemiptera</taxon>
        <taxon>Auchenorrhyncha</taxon>
        <taxon>Membracoidea</taxon>
        <taxon>Cicadellidae</taxon>
        <taxon>Deltocephalinae</taxon>
        <taxon>Paralimnini</taxon>
        <taxon>Psammotettix</taxon>
    </lineage>
</organism>
<evidence type="ECO:0000256" key="8">
    <source>
        <dbReference type="ARBA" id="ARBA00022967"/>
    </source>
</evidence>
<evidence type="ECO:0000256" key="5">
    <source>
        <dbReference type="ARBA" id="ARBA00022448"/>
    </source>
</evidence>
<evidence type="ECO:0000256" key="2">
    <source>
        <dbReference type="ARBA" id="ARBA00005698"/>
    </source>
</evidence>
<sequence length="162" mass="18941">MKLMMIKLSVTIYSIIPFMKTPMSMGILLLTQTMISTLILSKVLKSSWMSMVIFLMFVGGLLILFMYMSSIASNEKFSPNLSMYFFMMIMIMLPMEELLTENINMDNLLLYSNNESISLMKIYNKKTFMITMVMFMYMFLTMIVVTKIIKIHKGPLRSMMKK</sequence>
<evidence type="ECO:0000256" key="11">
    <source>
        <dbReference type="ARBA" id="ARBA00023027"/>
    </source>
</evidence>
<accession>A0A343K610</accession>
<evidence type="ECO:0000256" key="3">
    <source>
        <dbReference type="ARBA" id="ARBA00012944"/>
    </source>
</evidence>
<keyword evidence="6" id="KW-0679">Respiratory chain</keyword>
<dbReference type="GO" id="GO:0031966">
    <property type="term" value="C:mitochondrial membrane"/>
    <property type="evidence" value="ECO:0007669"/>
    <property type="project" value="UniProtKB-SubCell"/>
</dbReference>
<comment type="catalytic activity">
    <reaction evidence="15">
        <text>a ubiquinone + NADH + 5 H(+)(in) = a ubiquinol + NAD(+) + 4 H(+)(out)</text>
        <dbReference type="Rhea" id="RHEA:29091"/>
        <dbReference type="Rhea" id="RHEA-COMP:9565"/>
        <dbReference type="Rhea" id="RHEA-COMP:9566"/>
        <dbReference type="ChEBI" id="CHEBI:15378"/>
        <dbReference type="ChEBI" id="CHEBI:16389"/>
        <dbReference type="ChEBI" id="CHEBI:17976"/>
        <dbReference type="ChEBI" id="CHEBI:57540"/>
        <dbReference type="ChEBI" id="CHEBI:57945"/>
        <dbReference type="EC" id="7.1.1.2"/>
    </reaction>
</comment>
<geneLocation type="mitochondrion" evidence="17"/>
<evidence type="ECO:0000256" key="16">
    <source>
        <dbReference type="SAM" id="Phobius"/>
    </source>
</evidence>
<evidence type="ECO:0000256" key="7">
    <source>
        <dbReference type="ARBA" id="ARBA00022692"/>
    </source>
</evidence>
<protein>
    <recommendedName>
        <fullName evidence="4">NADH-ubiquinone oxidoreductase chain 6</fullName>
        <ecNumber evidence="3">7.1.1.2</ecNumber>
    </recommendedName>
    <alternativeName>
        <fullName evidence="14">NADH dehydrogenase subunit 6</fullName>
    </alternativeName>
</protein>
<dbReference type="PANTHER" id="PTHR11435:SF1">
    <property type="entry name" value="NADH-UBIQUINONE OXIDOREDUCTASE CHAIN 6"/>
    <property type="match status" value="1"/>
</dbReference>
<dbReference type="PANTHER" id="PTHR11435">
    <property type="entry name" value="NADH UBIQUINONE OXIDOREDUCTASE SUBUNIT ND6"/>
    <property type="match status" value="1"/>
</dbReference>
<keyword evidence="12 17" id="KW-0496">Mitochondrion</keyword>
<comment type="similarity">
    <text evidence="2">Belongs to the complex I subunit 6 family.</text>
</comment>
<feature type="transmembrane region" description="Helical" evidence="16">
    <location>
        <begin position="128"/>
        <end position="149"/>
    </location>
</feature>
<evidence type="ECO:0000256" key="4">
    <source>
        <dbReference type="ARBA" id="ARBA00021095"/>
    </source>
</evidence>
<gene>
    <name evidence="17" type="primary">nad6</name>
</gene>
<keyword evidence="7 16" id="KW-0812">Transmembrane</keyword>
<comment type="subcellular location">
    <subcellularLocation>
        <location evidence="1">Mitochondrion membrane</location>
        <topology evidence="1">Multi-pass membrane protein</topology>
    </subcellularLocation>
</comment>
<evidence type="ECO:0000256" key="6">
    <source>
        <dbReference type="ARBA" id="ARBA00022660"/>
    </source>
</evidence>
<keyword evidence="8" id="KW-1278">Translocase</keyword>
<reference evidence="17" key="1">
    <citation type="journal article" date="2017" name="Zool. J. Linn. Soc.">
        <title>Insufficient power of mitogenomic data in resolving the auchenorrhynchan monophyly.</title>
        <authorList>
            <person name="Song N."/>
            <person name="Cai W."/>
            <person name="Li H."/>
        </authorList>
    </citation>
    <scope>NUCLEOTIDE SEQUENCE</scope>
</reference>
<dbReference type="AlphaFoldDB" id="A0A343K610"/>
<evidence type="ECO:0000256" key="13">
    <source>
        <dbReference type="ARBA" id="ARBA00023136"/>
    </source>
</evidence>
<evidence type="ECO:0000256" key="1">
    <source>
        <dbReference type="ARBA" id="ARBA00004225"/>
    </source>
</evidence>